<dbReference type="AlphaFoldDB" id="A0A1T0A0N0"/>
<evidence type="ECO:0000313" key="3">
    <source>
        <dbReference type="EMBL" id="QKY73417.1"/>
    </source>
</evidence>
<dbReference type="Proteomes" id="UP001148834">
    <property type="component" value="Unassembled WGS sequence"/>
</dbReference>
<sequence length="195" mass="21075">MKFNKKTFLVATTLATALLAGCQSQSNTLTFTTPAPTAMFNTHNQTALVNVSTQDLRTSAEVASYTSAGNVNRLSAVPTVTQLYQQAMQQNLNSKGFTVVSGAGNANVIVNIRQFFANVEQGNVRYKVTANVGVEVVVQGARGHFAKNFNTSRSYEGAFGANNNEIHKVLGQAYSESIQAIYNDNEISNAIHQFK</sequence>
<evidence type="ECO:0000313" key="4">
    <source>
        <dbReference type="Proteomes" id="UP000509790"/>
    </source>
</evidence>
<proteinExistence type="predicted"/>
<evidence type="ECO:0000256" key="1">
    <source>
        <dbReference type="SAM" id="SignalP"/>
    </source>
</evidence>
<feature type="chain" id="PRO_5044377698" evidence="1">
    <location>
        <begin position="27"/>
        <end position="195"/>
    </location>
</feature>
<organism evidence="2 5">
    <name type="scientific">Glaesserella parasuis</name>
    <name type="common">Haemophilus parasuis</name>
    <dbReference type="NCBI Taxonomy" id="738"/>
    <lineage>
        <taxon>Bacteria</taxon>
        <taxon>Pseudomonadati</taxon>
        <taxon>Pseudomonadota</taxon>
        <taxon>Gammaproteobacteria</taxon>
        <taxon>Pasteurellales</taxon>
        <taxon>Pasteurellaceae</taxon>
        <taxon>Glaesserella</taxon>
    </lineage>
</organism>
<dbReference type="RefSeq" id="WP_016527661.1">
    <property type="nucleotide sequence ID" value="NZ_CBCRUP010000048.1"/>
</dbReference>
<name>A0A1T0A0N0_GLAPU</name>
<dbReference type="EMBL" id="CP041334">
    <property type="protein sequence ID" value="QKY73417.1"/>
    <property type="molecule type" value="Genomic_DNA"/>
</dbReference>
<dbReference type="Proteomes" id="UP000509790">
    <property type="component" value="Chromosome"/>
</dbReference>
<feature type="signal peptide" evidence="1">
    <location>
        <begin position="1"/>
        <end position="26"/>
    </location>
</feature>
<protein>
    <submittedName>
        <fullName evidence="2">YajG family lipoprotein</fullName>
    </submittedName>
</protein>
<keyword evidence="1" id="KW-0732">Signal</keyword>
<dbReference type="PROSITE" id="PS51257">
    <property type="entry name" value="PROKAR_LIPOPROTEIN"/>
    <property type="match status" value="1"/>
</dbReference>
<accession>A0A1T0A0N0</accession>
<evidence type="ECO:0000313" key="5">
    <source>
        <dbReference type="Proteomes" id="UP001148834"/>
    </source>
</evidence>
<keyword evidence="2" id="KW-0449">Lipoprotein</keyword>
<evidence type="ECO:0000313" key="2">
    <source>
        <dbReference type="EMBL" id="MDD2168485.1"/>
    </source>
</evidence>
<dbReference type="Pfam" id="PF03923">
    <property type="entry name" value="Lipoprotein_16"/>
    <property type="match status" value="1"/>
</dbReference>
<dbReference type="EMBL" id="JAODIR010000040">
    <property type="protein sequence ID" value="MDD2168485.1"/>
    <property type="molecule type" value="Genomic_DNA"/>
</dbReference>
<gene>
    <name evidence="3" type="ORF">FLK62_09350</name>
    <name evidence="2" type="ORF">N5925_07750</name>
</gene>
<reference evidence="2" key="2">
    <citation type="submission" date="2022-09" db="EMBL/GenBank/DDBJ databases">
        <title>Molecular characterization of Glaesserella parasuis strains circulating in commercial swine farms using whole-genome sequencing.</title>
        <authorList>
            <person name="Mugabi R."/>
            <person name="Clavijo M."/>
            <person name="Li G."/>
        </authorList>
    </citation>
    <scope>NUCLEOTIDE SEQUENCE</scope>
    <source>
        <strain evidence="2">0435-53</strain>
    </source>
</reference>
<dbReference type="InterPro" id="IPR005619">
    <property type="entry name" value="Uncharacterised_YajG"/>
</dbReference>
<reference evidence="3 4" key="1">
    <citation type="submission" date="2019-06" db="EMBL/GenBank/DDBJ databases">
        <title>Complete genome sequence of Haemophilus parasuis HPS412.</title>
        <authorList>
            <person name="Yang S."/>
            <person name="Huang C."/>
        </authorList>
    </citation>
    <scope>NUCLEOTIDE SEQUENCE [LARGE SCALE GENOMIC DNA]</scope>
    <source>
        <strain evidence="3 4">HPS412</strain>
    </source>
</reference>